<dbReference type="EMBL" id="LNAL01000006">
    <property type="protein sequence ID" value="KUG08068.1"/>
    <property type="molecule type" value="Genomic_DNA"/>
</dbReference>
<keyword evidence="2" id="KW-1185">Reference proteome</keyword>
<accession>A0A9X0HLB6</accession>
<comment type="caution">
    <text evidence="1">The sequence shown here is derived from an EMBL/GenBank/DDBJ whole genome shotgun (WGS) entry which is preliminary data.</text>
</comment>
<dbReference type="RefSeq" id="WP_059069132.1">
    <property type="nucleotide sequence ID" value="NZ_LNAL01000006.1"/>
</dbReference>
<evidence type="ECO:0000313" key="1">
    <source>
        <dbReference type="EMBL" id="KUG08068.1"/>
    </source>
</evidence>
<dbReference type="OrthoDB" id="979415at2"/>
<proteinExistence type="predicted"/>
<sequence>MILLARYSFLNLYLHESSTIRAMEAEWRGFVSSSFLRQAVTDAIGLARQHRITGWIADDRLLGPVRPADLDWISEHALPELVRIGLKRFARIEAEDPLNKLLISQLQHEVEETLPFQVRTFTDVQQARLWASGAV</sequence>
<evidence type="ECO:0000313" key="2">
    <source>
        <dbReference type="Proteomes" id="UP000054223"/>
    </source>
</evidence>
<gene>
    <name evidence="1" type="ORF">ASU33_07655</name>
</gene>
<evidence type="ECO:0008006" key="3">
    <source>
        <dbReference type="Google" id="ProtNLM"/>
    </source>
</evidence>
<reference evidence="1 2" key="1">
    <citation type="submission" date="2015-11" db="EMBL/GenBank/DDBJ databases">
        <title>Solirubrum puertoriconensis gen. nov. an environmental bacteria isolated in Puerto Rico.</title>
        <authorList>
            <person name="Cuebas-Irizarry M.F."/>
            <person name="Montalvo-Rodriguez R."/>
        </authorList>
    </citation>
    <scope>NUCLEOTIDE SEQUENCE [LARGE SCALE GENOMIC DNA]</scope>
    <source>
        <strain evidence="1 2">MC1A</strain>
    </source>
</reference>
<organism evidence="1 2">
    <name type="scientific">Solirubrum puertoriconensis</name>
    <dbReference type="NCBI Taxonomy" id="1751427"/>
    <lineage>
        <taxon>Bacteria</taxon>
        <taxon>Pseudomonadati</taxon>
        <taxon>Bacteroidota</taxon>
        <taxon>Cytophagia</taxon>
        <taxon>Cytophagales</taxon>
    </lineage>
</organism>
<dbReference type="Proteomes" id="UP000054223">
    <property type="component" value="Unassembled WGS sequence"/>
</dbReference>
<dbReference type="AlphaFoldDB" id="A0A9X0HLB6"/>
<protein>
    <recommendedName>
        <fullName evidence="3">STAS/SEC14 domain-containing protein</fullName>
    </recommendedName>
</protein>
<name>A0A9X0HLB6_SOLP1</name>